<protein>
    <submittedName>
        <fullName evidence="1">Uncharacterized protein</fullName>
    </submittedName>
</protein>
<proteinExistence type="predicted"/>
<gene>
    <name evidence="1" type="ORF">SAMN05660686_02627</name>
</gene>
<sequence>MPKTLWVAGLRLVLGLILVAGGETRADPLENMERERARLIGALLDPGSDPAGRSETAEIARRRLIDLERIALRDPRTAADTRPIARRAFADYDLTFLAHASIELDRAVLDLWLERIGISTARVMAARMGRR</sequence>
<dbReference type="Proteomes" id="UP000198615">
    <property type="component" value="Unassembled WGS sequence"/>
</dbReference>
<accession>A0A8G2BIC8</accession>
<dbReference type="RefSeq" id="WP_139189305.1">
    <property type="nucleotide sequence ID" value="NZ_FNBW01000007.1"/>
</dbReference>
<reference evidence="1 2" key="1">
    <citation type="submission" date="2016-10" db="EMBL/GenBank/DDBJ databases">
        <authorList>
            <person name="Varghese N."/>
            <person name="Submissions S."/>
        </authorList>
    </citation>
    <scope>NUCLEOTIDE SEQUENCE [LARGE SCALE GENOMIC DNA]</scope>
    <source>
        <strain evidence="1 2">DSM 18839</strain>
    </source>
</reference>
<dbReference type="OrthoDB" id="6322272at2"/>
<comment type="caution">
    <text evidence="1">The sequence shown here is derived from an EMBL/GenBank/DDBJ whole genome shotgun (WGS) entry which is preliminary data.</text>
</comment>
<keyword evidence="2" id="KW-1185">Reference proteome</keyword>
<dbReference type="EMBL" id="FNBW01000007">
    <property type="protein sequence ID" value="SDF87090.1"/>
    <property type="molecule type" value="Genomic_DNA"/>
</dbReference>
<organism evidence="1 2">
    <name type="scientific">Thalassobaculum litoreum DSM 18839</name>
    <dbReference type="NCBI Taxonomy" id="1123362"/>
    <lineage>
        <taxon>Bacteria</taxon>
        <taxon>Pseudomonadati</taxon>
        <taxon>Pseudomonadota</taxon>
        <taxon>Alphaproteobacteria</taxon>
        <taxon>Rhodospirillales</taxon>
        <taxon>Thalassobaculaceae</taxon>
        <taxon>Thalassobaculum</taxon>
    </lineage>
</organism>
<evidence type="ECO:0000313" key="1">
    <source>
        <dbReference type="EMBL" id="SDF87090.1"/>
    </source>
</evidence>
<dbReference type="AlphaFoldDB" id="A0A8G2BIC8"/>
<evidence type="ECO:0000313" key="2">
    <source>
        <dbReference type="Proteomes" id="UP000198615"/>
    </source>
</evidence>
<name>A0A8G2BIC8_9PROT</name>